<evidence type="ECO:0000313" key="1">
    <source>
        <dbReference type="EMBL" id="MFC3107368.1"/>
    </source>
</evidence>
<accession>A0ABV7EZN5</accession>
<reference evidence="2" key="1">
    <citation type="journal article" date="2019" name="Int. J. Syst. Evol. Microbiol.">
        <title>The Global Catalogue of Microorganisms (GCM) 10K type strain sequencing project: providing services to taxonomists for standard genome sequencing and annotation.</title>
        <authorList>
            <consortium name="The Broad Institute Genomics Platform"/>
            <consortium name="The Broad Institute Genome Sequencing Center for Infectious Disease"/>
            <person name="Wu L."/>
            <person name="Ma J."/>
        </authorList>
    </citation>
    <scope>NUCLEOTIDE SEQUENCE [LARGE SCALE GENOMIC DNA]</scope>
    <source>
        <strain evidence="2">KCTC 42986</strain>
    </source>
</reference>
<keyword evidence="2" id="KW-1185">Reference proteome</keyword>
<evidence type="ECO:0008006" key="3">
    <source>
        <dbReference type="Google" id="ProtNLM"/>
    </source>
</evidence>
<gene>
    <name evidence="1" type="ORF">ACFOFO_05250</name>
</gene>
<dbReference type="Proteomes" id="UP001595530">
    <property type="component" value="Unassembled WGS sequence"/>
</dbReference>
<name>A0ABV7EZN5_9BURK</name>
<comment type="caution">
    <text evidence="1">The sequence shown here is derived from an EMBL/GenBank/DDBJ whole genome shotgun (WGS) entry which is preliminary data.</text>
</comment>
<dbReference type="EMBL" id="JBHRTP010000012">
    <property type="protein sequence ID" value="MFC3107368.1"/>
    <property type="molecule type" value="Genomic_DNA"/>
</dbReference>
<sequence>MNIGSKQRDAGMAAIEDLLESGEWLIVSEIAPQIDVSVDVARKWLGSMVVAGMVEMDISSRKIKGQTVRQYRKGDVSVIKREPVAVHVHRDELVSALFGPPIKALIVLRRAA</sequence>
<protein>
    <recommendedName>
        <fullName evidence="3">MarR family transcriptional regulator</fullName>
    </recommendedName>
</protein>
<proteinExistence type="predicted"/>
<evidence type="ECO:0000313" key="2">
    <source>
        <dbReference type="Proteomes" id="UP001595530"/>
    </source>
</evidence>
<dbReference type="RefSeq" id="WP_390323647.1">
    <property type="nucleotide sequence ID" value="NZ_JBHRTP010000012.1"/>
</dbReference>
<organism evidence="1 2">
    <name type="scientific">Undibacterium arcticum</name>
    <dbReference type="NCBI Taxonomy" id="1762892"/>
    <lineage>
        <taxon>Bacteria</taxon>
        <taxon>Pseudomonadati</taxon>
        <taxon>Pseudomonadota</taxon>
        <taxon>Betaproteobacteria</taxon>
        <taxon>Burkholderiales</taxon>
        <taxon>Oxalobacteraceae</taxon>
        <taxon>Undibacterium</taxon>
    </lineage>
</organism>